<dbReference type="RefSeq" id="WP_118261579.1">
    <property type="nucleotide sequence ID" value="NZ_CALBWO010000061.1"/>
</dbReference>
<evidence type="ECO:0000313" key="2">
    <source>
        <dbReference type="Proteomes" id="UP000283589"/>
    </source>
</evidence>
<dbReference type="InterPro" id="IPR025345">
    <property type="entry name" value="DUF4249"/>
</dbReference>
<name>A0A412WUE5_9BACT</name>
<protein>
    <submittedName>
        <fullName evidence="1">DUF4249 family protein</fullName>
    </submittedName>
</protein>
<dbReference type="AlphaFoldDB" id="A0A412WUE5"/>
<dbReference type="Pfam" id="PF14054">
    <property type="entry name" value="DUF4249"/>
    <property type="match status" value="1"/>
</dbReference>
<accession>A0A412WUE5</accession>
<comment type="caution">
    <text evidence="1">The sequence shown here is derived from an EMBL/GenBank/DDBJ whole genome shotgun (WGS) entry which is preliminary data.</text>
</comment>
<organism evidence="1 2">
    <name type="scientific">Butyricimonas virosa</name>
    <dbReference type="NCBI Taxonomy" id="544645"/>
    <lineage>
        <taxon>Bacteria</taxon>
        <taxon>Pseudomonadati</taxon>
        <taxon>Bacteroidota</taxon>
        <taxon>Bacteroidia</taxon>
        <taxon>Bacteroidales</taxon>
        <taxon>Odoribacteraceae</taxon>
        <taxon>Butyricimonas</taxon>
    </lineage>
</organism>
<proteinExistence type="predicted"/>
<evidence type="ECO:0000313" key="1">
    <source>
        <dbReference type="EMBL" id="RGV30860.1"/>
    </source>
</evidence>
<dbReference type="STRING" id="1121130.GCA_000519105_01963"/>
<dbReference type="Proteomes" id="UP000283589">
    <property type="component" value="Unassembled WGS sequence"/>
</dbReference>
<reference evidence="1 2" key="1">
    <citation type="submission" date="2018-08" db="EMBL/GenBank/DDBJ databases">
        <title>A genome reference for cultivated species of the human gut microbiota.</title>
        <authorList>
            <person name="Zou Y."/>
            <person name="Xue W."/>
            <person name="Luo G."/>
        </authorList>
    </citation>
    <scope>NUCLEOTIDE SEQUENCE [LARGE SCALE GENOMIC DNA]</scope>
    <source>
        <strain evidence="1 2">AF14-49</strain>
    </source>
</reference>
<sequence>MKNGILILLYFTLFSCMPEEELPMKDMGEISGYFIECYCKPGEFYTLNAAKVSPIHEIIDLNDPVNLDVSIKADSIIKLIPTFSPSFLGNFRHDTKFNQFGLDSLYLSIYTPEKEHITAKTAIPDHITISSYFVSKATNSVTISFQTSPNPMQNYYIYSVQARKEGAGDDNLLKKETSYLDLSHHTGGATIERTIKCQEIEEAEAVVILLLRITEDCYNYQISLYEANSANQGSITSPVPLIGNIQGALGIFTCYTEDYKFVPRENFQ</sequence>
<dbReference type="EMBL" id="QRZA01000047">
    <property type="protein sequence ID" value="RGV30860.1"/>
    <property type="molecule type" value="Genomic_DNA"/>
</dbReference>
<gene>
    <name evidence="1" type="ORF">DWW18_19830</name>
</gene>
<dbReference type="PROSITE" id="PS51257">
    <property type="entry name" value="PROKAR_LIPOPROTEIN"/>
    <property type="match status" value="1"/>
</dbReference>